<evidence type="ECO:0000256" key="11">
    <source>
        <dbReference type="ARBA" id="ARBA00022989"/>
    </source>
</evidence>
<evidence type="ECO:0000256" key="13">
    <source>
        <dbReference type="ARBA" id="ARBA00023004"/>
    </source>
</evidence>
<sequence length="693" mass="80037">MKLAYLISLVLTVLPFCHSLVLVDSTLASACIYYELQYDWGCKSHSNGMKAYACRCANINWLGTVTNCIKNNSDSKRLIDHALRHLSTRCLQKGNFHYTVDDLYRFAENGTHYMRDPTEQDRTVTVNTTLNVNQTDYDWYYKKFKDYTFSVERSQWFGWGLVFYWAAIIGFATFFNICKRVLGHPFVNNRLKKHLVLPSTFRDYRERTYLLCNVLPLNFQTRLNGLVVAVFLILTIISCGVGYELTLPHPYLTTRWYANLTLVSYRTDLLSISLFPVIYMFGIRNNPLIYISGISFSTFQFYHRWCAYTCVVLLFIHSIIWTVYAIHGGGGYKVWAMDSYWNWGIAATTLSVLLVFHSEKLIRDLAYEVFLVMHQFMNIAFIIAMYYHCVDLGWLGWIWAMAGILCFDRFMRILRIVISGGVHTATLTDCGNRSVIKMVMKKPKYFKYVAGSHAFIYFLSPTDSWYYFFQSHPFTILTDPEEDEKNPDHLVFLFKANKSVTKAMLKKILKSGKPTVTCKVLLEGPYGVTLPKRVKDNRKVVAVSAGQGVCAVYPHLRQILSSNQTGEFRHKLVWIINDLSSLDWFGLEIKWLRDRQCDVTILYTKADDRDLESSSLESEVKESKHGVKRLYCRPNLQKLISSEVEQASKESVDLTILSCGPASFNDDLRHSVVSSMNCDLKISVDLEEESFTW</sequence>
<dbReference type="EMBL" id="HE616744">
    <property type="protein sequence ID" value="CCE91116.1"/>
    <property type="molecule type" value="Genomic_DNA"/>
</dbReference>
<evidence type="ECO:0000256" key="9">
    <source>
        <dbReference type="ARBA" id="ARBA00022857"/>
    </source>
</evidence>
<feature type="transmembrane region" description="Helical" evidence="16">
    <location>
        <begin position="305"/>
        <end position="327"/>
    </location>
</feature>
<dbReference type="RefSeq" id="XP_003680327.1">
    <property type="nucleotide sequence ID" value="XM_003680279.1"/>
</dbReference>
<keyword evidence="13" id="KW-0408">Iron</keyword>
<feature type="transmembrane region" description="Helical" evidence="16">
    <location>
        <begin position="339"/>
        <end position="357"/>
    </location>
</feature>
<dbReference type="SUPFAM" id="SSF52343">
    <property type="entry name" value="Ferredoxin reductase-like, C-terminal NADP-linked domain"/>
    <property type="match status" value="1"/>
</dbReference>
<keyword evidence="5" id="KW-0349">Heme</keyword>
<feature type="transmembrane region" description="Helical" evidence="16">
    <location>
        <begin position="223"/>
        <end position="243"/>
    </location>
</feature>
<evidence type="ECO:0000256" key="2">
    <source>
        <dbReference type="ARBA" id="ARBA00004141"/>
    </source>
</evidence>
<dbReference type="InterPro" id="IPR051410">
    <property type="entry name" value="Ferric/Cupric_Reductase"/>
</dbReference>
<evidence type="ECO:0000256" key="10">
    <source>
        <dbReference type="ARBA" id="ARBA00022982"/>
    </source>
</evidence>
<keyword evidence="6" id="KW-0285">Flavoprotein</keyword>
<dbReference type="OrthoDB" id="167398at2759"/>
<dbReference type="FunCoup" id="G8ZRH4">
    <property type="interactions" value="471"/>
</dbReference>
<dbReference type="KEGG" id="tdl:TDEL_0C02270"/>
<keyword evidence="10" id="KW-0249">Electron transport</keyword>
<evidence type="ECO:0000256" key="7">
    <source>
        <dbReference type="ARBA" id="ARBA00022692"/>
    </source>
</evidence>
<evidence type="ECO:0000256" key="12">
    <source>
        <dbReference type="ARBA" id="ARBA00023002"/>
    </source>
</evidence>
<evidence type="ECO:0000256" key="15">
    <source>
        <dbReference type="ARBA" id="ARBA00023136"/>
    </source>
</evidence>
<dbReference type="SFLD" id="SFLDS00052">
    <property type="entry name" value="Ferric_Reductase_Domain"/>
    <property type="match status" value="1"/>
</dbReference>
<keyword evidence="15 16" id="KW-0472">Membrane</keyword>
<evidence type="ECO:0000313" key="20">
    <source>
        <dbReference type="Proteomes" id="UP000005627"/>
    </source>
</evidence>
<dbReference type="InterPro" id="IPR039261">
    <property type="entry name" value="FNR_nucleotide-bd"/>
</dbReference>
<dbReference type="GeneID" id="11500451"/>
<evidence type="ECO:0000256" key="5">
    <source>
        <dbReference type="ARBA" id="ARBA00022617"/>
    </source>
</evidence>
<keyword evidence="5" id="KW-0479">Metal-binding</keyword>
<dbReference type="InterPro" id="IPR013130">
    <property type="entry name" value="Fe3_Rdtase_TM_dom"/>
</dbReference>
<dbReference type="InParanoid" id="G8ZRH4"/>
<proteinExistence type="inferred from homology"/>
<dbReference type="AlphaFoldDB" id="G8ZRH4"/>
<dbReference type="PROSITE" id="PS51384">
    <property type="entry name" value="FAD_FR"/>
    <property type="match status" value="1"/>
</dbReference>
<dbReference type="PANTHER" id="PTHR32361">
    <property type="entry name" value="FERRIC/CUPRIC REDUCTASE TRANSMEMBRANE COMPONENT"/>
    <property type="match status" value="1"/>
</dbReference>
<feature type="transmembrane region" description="Helical" evidence="16">
    <location>
        <begin position="263"/>
        <end position="284"/>
    </location>
</feature>
<comment type="similarity">
    <text evidence="3">Belongs to the ferric reductase (FRE) family.</text>
</comment>
<evidence type="ECO:0000256" key="14">
    <source>
        <dbReference type="ARBA" id="ARBA00023065"/>
    </source>
</evidence>
<evidence type="ECO:0000256" key="6">
    <source>
        <dbReference type="ARBA" id="ARBA00022630"/>
    </source>
</evidence>
<evidence type="ECO:0000313" key="19">
    <source>
        <dbReference type="EMBL" id="CCE91116.1"/>
    </source>
</evidence>
<reference evidence="19 20" key="1">
    <citation type="journal article" date="2011" name="Proc. Natl. Acad. Sci. U.S.A.">
        <title>Evolutionary erosion of yeast sex chromosomes by mating-type switching accidents.</title>
        <authorList>
            <person name="Gordon J.L."/>
            <person name="Armisen D."/>
            <person name="Proux-Wera E."/>
            <person name="Oheigeartaigh S.S."/>
            <person name="Byrne K.P."/>
            <person name="Wolfe K.H."/>
        </authorList>
    </citation>
    <scope>NUCLEOTIDE SEQUENCE [LARGE SCALE GENOMIC DNA]</scope>
    <source>
        <strain evidence="20">ATCC 10662 / CBS 1146 / NBRC 0425 / NCYC 2629 / NRRL Y-866</strain>
    </source>
</reference>
<dbReference type="PANTHER" id="PTHR32361:SF25">
    <property type="entry name" value="FERRIC_CUPRIC REDUCTASE TRANSMEMBRANE COMPONENT 1"/>
    <property type="match status" value="1"/>
</dbReference>
<evidence type="ECO:0000256" key="4">
    <source>
        <dbReference type="ARBA" id="ARBA00022448"/>
    </source>
</evidence>
<dbReference type="GO" id="GO:0015677">
    <property type="term" value="P:copper ion import"/>
    <property type="evidence" value="ECO:0007669"/>
    <property type="project" value="EnsemblFungi"/>
</dbReference>
<dbReference type="SFLD" id="SFLDG01168">
    <property type="entry name" value="Ferric_reductase_subgroup_(FRE"/>
    <property type="match status" value="1"/>
</dbReference>
<protein>
    <recommendedName>
        <fullName evidence="18">FAD-binding FR-type domain-containing protein</fullName>
    </recommendedName>
</protein>
<feature type="chain" id="PRO_5003519186" description="FAD-binding FR-type domain-containing protein" evidence="17">
    <location>
        <begin position="20"/>
        <end position="693"/>
    </location>
</feature>
<dbReference type="HOGENOM" id="CLU_010365_4_0_1"/>
<evidence type="ECO:0000256" key="8">
    <source>
        <dbReference type="ARBA" id="ARBA00022827"/>
    </source>
</evidence>
<keyword evidence="20" id="KW-1185">Reference proteome</keyword>
<name>G8ZRH4_TORDE</name>
<keyword evidence="11 16" id="KW-1133">Transmembrane helix</keyword>
<comment type="subcellular location">
    <subcellularLocation>
        <location evidence="2">Membrane</location>
        <topology evidence="2">Multi-pass membrane protein</topology>
    </subcellularLocation>
</comment>
<dbReference type="GO" id="GO:0006826">
    <property type="term" value="P:iron ion transport"/>
    <property type="evidence" value="ECO:0007669"/>
    <property type="project" value="EnsemblFungi"/>
</dbReference>
<keyword evidence="14" id="KW-0406">Ion transport</keyword>
<keyword evidence="8" id="KW-0274">FAD</keyword>
<dbReference type="InterPro" id="IPR013112">
    <property type="entry name" value="FAD-bd_8"/>
</dbReference>
<gene>
    <name evidence="19" type="primary">TDEL0C02270</name>
    <name evidence="19" type="ORF">TDEL_0C02270</name>
</gene>
<evidence type="ECO:0000259" key="18">
    <source>
        <dbReference type="PROSITE" id="PS51384"/>
    </source>
</evidence>
<keyword evidence="17" id="KW-0732">Signal</keyword>
<dbReference type="GO" id="GO:0005886">
    <property type="term" value="C:plasma membrane"/>
    <property type="evidence" value="ECO:0007669"/>
    <property type="project" value="EnsemblFungi"/>
</dbReference>
<accession>G8ZRH4</accession>
<dbReference type="Pfam" id="PF08030">
    <property type="entry name" value="NAD_binding_6"/>
    <property type="match status" value="1"/>
</dbReference>
<comment type="cofactor">
    <cofactor evidence="1">
        <name>FAD</name>
        <dbReference type="ChEBI" id="CHEBI:57692"/>
    </cofactor>
</comment>
<evidence type="ECO:0000256" key="3">
    <source>
        <dbReference type="ARBA" id="ARBA00006278"/>
    </source>
</evidence>
<keyword evidence="7 16" id="KW-0812">Transmembrane</keyword>
<dbReference type="GO" id="GO:0000293">
    <property type="term" value="F:ferric-chelate reductase activity"/>
    <property type="evidence" value="ECO:0007669"/>
    <property type="project" value="EnsemblFungi"/>
</dbReference>
<dbReference type="InterPro" id="IPR013121">
    <property type="entry name" value="Fe_red_NAD-bd_6"/>
</dbReference>
<dbReference type="Proteomes" id="UP000005627">
    <property type="component" value="Chromosome 3"/>
</dbReference>
<organism evidence="19 20">
    <name type="scientific">Torulaspora delbrueckii</name>
    <name type="common">Yeast</name>
    <name type="synonym">Candida colliculosa</name>
    <dbReference type="NCBI Taxonomy" id="4950"/>
    <lineage>
        <taxon>Eukaryota</taxon>
        <taxon>Fungi</taxon>
        <taxon>Dikarya</taxon>
        <taxon>Ascomycota</taxon>
        <taxon>Saccharomycotina</taxon>
        <taxon>Saccharomycetes</taxon>
        <taxon>Saccharomycetales</taxon>
        <taxon>Saccharomycetaceae</taxon>
        <taxon>Torulaspora</taxon>
    </lineage>
</organism>
<dbReference type="Pfam" id="PF01794">
    <property type="entry name" value="Ferric_reduct"/>
    <property type="match status" value="1"/>
</dbReference>
<evidence type="ECO:0000256" key="17">
    <source>
        <dbReference type="SAM" id="SignalP"/>
    </source>
</evidence>
<keyword evidence="4" id="KW-0813">Transport</keyword>
<feature type="transmembrane region" description="Helical" evidence="16">
    <location>
        <begin position="156"/>
        <end position="178"/>
    </location>
</feature>
<evidence type="ECO:0000256" key="16">
    <source>
        <dbReference type="SAM" id="Phobius"/>
    </source>
</evidence>
<feature type="domain" description="FAD-binding FR-type" evidence="18">
    <location>
        <begin position="409"/>
        <end position="532"/>
    </location>
</feature>
<dbReference type="GO" id="GO:0006879">
    <property type="term" value="P:intracellular iron ion homeostasis"/>
    <property type="evidence" value="ECO:0007669"/>
    <property type="project" value="TreeGrafter"/>
</dbReference>
<dbReference type="CDD" id="cd06186">
    <property type="entry name" value="NOX_Duox_like_FAD_NADP"/>
    <property type="match status" value="1"/>
</dbReference>
<dbReference type="Pfam" id="PF08022">
    <property type="entry name" value="FAD_binding_8"/>
    <property type="match status" value="1"/>
</dbReference>
<dbReference type="Gene3D" id="3.40.50.80">
    <property type="entry name" value="Nucleotide-binding domain of ferredoxin-NADP reductase (FNR) module"/>
    <property type="match status" value="1"/>
</dbReference>
<dbReference type="eggNOG" id="KOG0039">
    <property type="taxonomic scope" value="Eukaryota"/>
</dbReference>
<evidence type="ECO:0000256" key="1">
    <source>
        <dbReference type="ARBA" id="ARBA00001974"/>
    </source>
</evidence>
<keyword evidence="9" id="KW-0521">NADP</keyword>
<dbReference type="InterPro" id="IPR017927">
    <property type="entry name" value="FAD-bd_FR_type"/>
</dbReference>
<keyword evidence="12" id="KW-0560">Oxidoreductase</keyword>
<feature type="signal peptide" evidence="17">
    <location>
        <begin position="1"/>
        <end position="19"/>
    </location>
</feature>